<protein>
    <recommendedName>
        <fullName evidence="3">ABM domain-containing protein</fullName>
    </recommendedName>
</protein>
<name>A0A9P9F4D2_9HYPO</name>
<organism evidence="1 2">
    <name type="scientific">Dactylonectria macrodidyma</name>
    <dbReference type="NCBI Taxonomy" id="307937"/>
    <lineage>
        <taxon>Eukaryota</taxon>
        <taxon>Fungi</taxon>
        <taxon>Dikarya</taxon>
        <taxon>Ascomycota</taxon>
        <taxon>Pezizomycotina</taxon>
        <taxon>Sordariomycetes</taxon>
        <taxon>Hypocreomycetidae</taxon>
        <taxon>Hypocreales</taxon>
        <taxon>Nectriaceae</taxon>
        <taxon>Dactylonectria</taxon>
    </lineage>
</organism>
<dbReference type="Proteomes" id="UP000738349">
    <property type="component" value="Unassembled WGS sequence"/>
</dbReference>
<dbReference type="OrthoDB" id="3830579at2759"/>
<reference evidence="1" key="1">
    <citation type="journal article" date="2021" name="Nat. Commun.">
        <title>Genetic determinants of endophytism in the Arabidopsis root mycobiome.</title>
        <authorList>
            <person name="Mesny F."/>
            <person name="Miyauchi S."/>
            <person name="Thiergart T."/>
            <person name="Pickel B."/>
            <person name="Atanasova L."/>
            <person name="Karlsson M."/>
            <person name="Huettel B."/>
            <person name="Barry K.W."/>
            <person name="Haridas S."/>
            <person name="Chen C."/>
            <person name="Bauer D."/>
            <person name="Andreopoulos W."/>
            <person name="Pangilinan J."/>
            <person name="LaButti K."/>
            <person name="Riley R."/>
            <person name="Lipzen A."/>
            <person name="Clum A."/>
            <person name="Drula E."/>
            <person name="Henrissat B."/>
            <person name="Kohler A."/>
            <person name="Grigoriev I.V."/>
            <person name="Martin F.M."/>
            <person name="Hacquard S."/>
        </authorList>
    </citation>
    <scope>NUCLEOTIDE SEQUENCE</scope>
    <source>
        <strain evidence="1">MPI-CAGE-AT-0147</strain>
    </source>
</reference>
<gene>
    <name evidence="1" type="ORF">EDB81DRAFT_789412</name>
</gene>
<evidence type="ECO:0008006" key="3">
    <source>
        <dbReference type="Google" id="ProtNLM"/>
    </source>
</evidence>
<comment type="caution">
    <text evidence="1">The sequence shown here is derived from an EMBL/GenBank/DDBJ whole genome shotgun (WGS) entry which is preliminary data.</text>
</comment>
<dbReference type="EMBL" id="JAGMUV010000006">
    <property type="protein sequence ID" value="KAH7152632.1"/>
    <property type="molecule type" value="Genomic_DNA"/>
</dbReference>
<sequence>MADNVKNVTEFSYVTLNEGADAFDESTDAGKAMANALDTVLRQPGARRVYTGLEVENPSNLWLFLDWESVEHHLDYRKGEEHGPIIESLKPHFDFAKSMNKHVAINPFPAEDVLDKIRSPVTEVLLAYFPSDYDADSRAAAKRRLEEFTGRGLKNSPDWRGISYGWSVENDVPVKGDESKSGALLVAFIGWPSVEAHQKFRETEDFKENIGLLREIPGLIKLSAFHVSCLSRPGTGELTSHDDHDGHHHGHDHGGGCC</sequence>
<proteinExistence type="predicted"/>
<dbReference type="AlphaFoldDB" id="A0A9P9F4D2"/>
<evidence type="ECO:0000313" key="1">
    <source>
        <dbReference type="EMBL" id="KAH7152632.1"/>
    </source>
</evidence>
<accession>A0A9P9F4D2</accession>
<dbReference type="Gene3D" id="3.30.70.100">
    <property type="match status" value="2"/>
</dbReference>
<dbReference type="SUPFAM" id="SSF54909">
    <property type="entry name" value="Dimeric alpha+beta barrel"/>
    <property type="match status" value="1"/>
</dbReference>
<keyword evidence="2" id="KW-1185">Reference proteome</keyword>
<evidence type="ECO:0000313" key="2">
    <source>
        <dbReference type="Proteomes" id="UP000738349"/>
    </source>
</evidence>
<dbReference type="InterPro" id="IPR011008">
    <property type="entry name" value="Dimeric_a/b-barrel"/>
</dbReference>